<dbReference type="OrthoDB" id="445357at2759"/>
<feature type="compositionally biased region" description="Low complexity" evidence="1">
    <location>
        <begin position="831"/>
        <end position="871"/>
    </location>
</feature>
<dbReference type="Gene3D" id="1.10.720.30">
    <property type="entry name" value="SAP domain"/>
    <property type="match status" value="1"/>
</dbReference>
<dbReference type="SUPFAM" id="SSF68906">
    <property type="entry name" value="SAP domain"/>
    <property type="match status" value="1"/>
</dbReference>
<feature type="region of interest" description="Disordered" evidence="1">
    <location>
        <begin position="737"/>
        <end position="777"/>
    </location>
</feature>
<feature type="region of interest" description="Disordered" evidence="1">
    <location>
        <begin position="190"/>
        <end position="277"/>
    </location>
</feature>
<feature type="compositionally biased region" description="Polar residues" evidence="1">
    <location>
        <begin position="313"/>
        <end position="326"/>
    </location>
</feature>
<evidence type="ECO:0000313" key="3">
    <source>
        <dbReference type="EMBL" id="GJJ68560.1"/>
    </source>
</evidence>
<evidence type="ECO:0000259" key="2">
    <source>
        <dbReference type="PROSITE" id="PS50800"/>
    </source>
</evidence>
<dbReference type="AlphaFoldDB" id="A0A9P3LSF6"/>
<feature type="compositionally biased region" description="Low complexity" evidence="1">
    <location>
        <begin position="615"/>
        <end position="624"/>
    </location>
</feature>
<sequence length="914" mass="98054">MNFPPQSLNSSSLLTQALTAEQIQLDQGPNHSQQQQQPQLQQQQQQQFQQQGNPQFHSSFQQQLSSSVPSNNGTIMGSTMGVPFHPGHKDALNDMTSSDWTTFLASDTFGESSEADMILQADVNEENWGTNARNHFSMPNPSSFMERAERQQKREGPSESLQHQVHLRQQQQVYQLQQQHQLRMQLELASQTQLPQSPAPGVPYSSSPQFNMPMQHQFVSGLGQFPTGHSPASSPLSPGNYGGDDYFTSRQASPGPASSPGSSKIKSRPRPSTASARISQGGIKALFGQSLPKNSRGSLDLKAEAALHQFHAQQGMVSPSLGSNGPKTPPIRKKKTSPRASSAEAQSPEPQSFNATLGAVAESSILGLATPTSEGAPGMTLAERRAAAAAVALNAQRRSSTSEPSPLAPRPIVASTMNLGLDAQAKRFVLPSNVTPGSEGLPVGNPALLPTSSPAPIQIGRVIPRNSSSQARTEEQQRHLDDAMERVDFEDVTVAELKEMLRQRGKHGGGKKADLIKRLQAEIDIIRANRNPSLRSSAASAPVPIGSPSNTLHRTLGNMHIGSPPVNSPLASSPSNVRYTPYAPMGSPGSGAHSPSFTSFNNNGMNIPPGPTPPQSSGSAQASSLPRNIALPGGPRDTGVFPSGSPRMSSLLGSSFISSDGTFHQNPIHPVHRQQAVAPKPASRKSSPSSQTSPAGSGLRNSHSPESNSMGDDGMDQDVQDSTMNETEALYNQLMDKPTHGEDFFNGQSPMQQGAPSPTPSFSSVTSSRYNGHHQSPLGQQAIYTGVDGLMFDDACVPHRPSSADIKRVEDEFLTLSPTSIGGHSMDHHTQQQPSFQQAMQQFGQQPGANPFGDQKQQQQQQPQQQQQASQSMFDFDFPNDGLMQQPPISQEDLDMILLGSQSDASFAKDGFQW</sequence>
<feature type="compositionally biased region" description="Low complexity" evidence="1">
    <location>
        <begin position="676"/>
        <end position="697"/>
    </location>
</feature>
<dbReference type="InterPro" id="IPR003034">
    <property type="entry name" value="SAP_dom"/>
</dbReference>
<feature type="region of interest" description="Disordered" evidence="1">
    <location>
        <begin position="672"/>
        <end position="720"/>
    </location>
</feature>
<feature type="compositionally biased region" description="Polar residues" evidence="1">
    <location>
        <begin position="746"/>
        <end position="755"/>
    </location>
</feature>
<keyword evidence="4" id="KW-1185">Reference proteome</keyword>
<reference evidence="3" key="2">
    <citation type="journal article" date="2022" name="Microbiol. Resour. Announc.">
        <title>Whole-Genome Sequence of Entomortierella parvispora E1425, a Mucoromycotan Fungus Associated with Burkholderiaceae-Related Endosymbiotic Bacteria.</title>
        <authorList>
            <person name="Herlambang A."/>
            <person name="Guo Y."/>
            <person name="Takashima Y."/>
            <person name="Narisawa K."/>
            <person name="Ohta H."/>
            <person name="Nishizawa T."/>
        </authorList>
    </citation>
    <scope>NUCLEOTIDE SEQUENCE</scope>
    <source>
        <strain evidence="3">E1425</strain>
    </source>
</reference>
<dbReference type="Proteomes" id="UP000827284">
    <property type="component" value="Unassembled WGS sequence"/>
</dbReference>
<feature type="compositionally biased region" description="Polar residues" evidence="1">
    <location>
        <begin position="593"/>
        <end position="605"/>
    </location>
</feature>
<dbReference type="EMBL" id="BQFW01000002">
    <property type="protein sequence ID" value="GJJ68560.1"/>
    <property type="molecule type" value="Genomic_DNA"/>
</dbReference>
<evidence type="ECO:0000256" key="1">
    <source>
        <dbReference type="SAM" id="MobiDB-lite"/>
    </source>
</evidence>
<protein>
    <recommendedName>
        <fullName evidence="2">SAP domain-containing protein</fullName>
    </recommendedName>
</protein>
<feature type="compositionally biased region" description="Polar residues" evidence="1">
    <location>
        <begin position="699"/>
        <end position="708"/>
    </location>
</feature>
<accession>A0A9P3LSF6</accession>
<feature type="compositionally biased region" description="Basic and acidic residues" evidence="1">
    <location>
        <begin position="146"/>
        <end position="157"/>
    </location>
</feature>
<organism evidence="3 4">
    <name type="scientific">Entomortierella parvispora</name>
    <dbReference type="NCBI Taxonomy" id="205924"/>
    <lineage>
        <taxon>Eukaryota</taxon>
        <taxon>Fungi</taxon>
        <taxon>Fungi incertae sedis</taxon>
        <taxon>Mucoromycota</taxon>
        <taxon>Mortierellomycotina</taxon>
        <taxon>Mortierellomycetes</taxon>
        <taxon>Mortierellales</taxon>
        <taxon>Mortierellaceae</taxon>
        <taxon>Entomortierella</taxon>
    </lineage>
</organism>
<name>A0A9P3LSF6_9FUNG</name>
<gene>
    <name evidence="3" type="ORF">EMPS_00906</name>
</gene>
<feature type="compositionally biased region" description="Low complexity" evidence="1">
    <location>
        <begin position="27"/>
        <end position="67"/>
    </location>
</feature>
<comment type="caution">
    <text evidence="3">The sequence shown here is derived from an EMBL/GenBank/DDBJ whole genome shotgun (WGS) entry which is preliminary data.</text>
</comment>
<feature type="region of interest" description="Disordered" evidence="1">
    <location>
        <begin position="817"/>
        <end position="891"/>
    </location>
</feature>
<dbReference type="InterPro" id="IPR036361">
    <property type="entry name" value="SAP_dom_sf"/>
</dbReference>
<feature type="compositionally biased region" description="Polar residues" evidence="1">
    <location>
        <begin position="569"/>
        <end position="578"/>
    </location>
</feature>
<feature type="compositionally biased region" description="Polar residues" evidence="1">
    <location>
        <begin position="1"/>
        <end position="25"/>
    </location>
</feature>
<dbReference type="PROSITE" id="PS50800">
    <property type="entry name" value="SAP"/>
    <property type="match status" value="1"/>
</dbReference>
<evidence type="ECO:0000313" key="4">
    <source>
        <dbReference type="Proteomes" id="UP000827284"/>
    </source>
</evidence>
<feature type="compositionally biased region" description="Low complexity" evidence="1">
    <location>
        <begin position="252"/>
        <end position="264"/>
    </location>
</feature>
<dbReference type="Pfam" id="PF02037">
    <property type="entry name" value="SAP"/>
    <property type="match status" value="1"/>
</dbReference>
<feature type="region of interest" description="Disordered" evidence="1">
    <location>
        <begin position="533"/>
        <end position="647"/>
    </location>
</feature>
<dbReference type="SMART" id="SM00513">
    <property type="entry name" value="SAP"/>
    <property type="match status" value="1"/>
</dbReference>
<proteinExistence type="predicted"/>
<feature type="domain" description="SAP" evidence="2">
    <location>
        <begin position="489"/>
        <end position="523"/>
    </location>
</feature>
<feature type="compositionally biased region" description="Polar residues" evidence="1">
    <location>
        <begin position="338"/>
        <end position="353"/>
    </location>
</feature>
<feature type="region of interest" description="Disordered" evidence="1">
    <location>
        <begin position="1"/>
        <end position="82"/>
    </location>
</feature>
<feature type="compositionally biased region" description="Polar residues" evidence="1">
    <location>
        <begin position="68"/>
        <end position="77"/>
    </location>
</feature>
<feature type="region of interest" description="Disordered" evidence="1">
    <location>
        <begin position="130"/>
        <end position="166"/>
    </location>
</feature>
<feature type="region of interest" description="Disordered" evidence="1">
    <location>
        <begin position="313"/>
        <end position="353"/>
    </location>
</feature>
<feature type="compositionally biased region" description="Polar residues" evidence="1">
    <location>
        <begin position="130"/>
        <end position="143"/>
    </location>
</feature>
<feature type="compositionally biased region" description="Polar residues" evidence="1">
    <location>
        <begin position="204"/>
        <end position="218"/>
    </location>
</feature>
<reference evidence="3" key="1">
    <citation type="submission" date="2021-11" db="EMBL/GenBank/DDBJ databases">
        <authorList>
            <person name="Herlambang A."/>
            <person name="Guo Y."/>
            <person name="Takashima Y."/>
            <person name="Nishizawa T."/>
        </authorList>
    </citation>
    <scope>NUCLEOTIDE SEQUENCE</scope>
    <source>
        <strain evidence="3">E1425</strain>
    </source>
</reference>